<reference evidence="3" key="1">
    <citation type="submission" date="2020-04" db="EMBL/GenBank/DDBJ databases">
        <authorList>
            <person name="Chiriac C."/>
            <person name="Salcher M."/>
            <person name="Ghai R."/>
            <person name="Kavagutti S V."/>
        </authorList>
    </citation>
    <scope>NUCLEOTIDE SEQUENCE</scope>
</reference>
<evidence type="ECO:0000259" key="2">
    <source>
        <dbReference type="Pfam" id="PF25590"/>
    </source>
</evidence>
<gene>
    <name evidence="3" type="ORF">UFOVP787_138</name>
</gene>
<organism evidence="3">
    <name type="scientific">uncultured Caudovirales phage</name>
    <dbReference type="NCBI Taxonomy" id="2100421"/>
    <lineage>
        <taxon>Viruses</taxon>
        <taxon>Duplodnaviria</taxon>
        <taxon>Heunggongvirae</taxon>
        <taxon>Uroviricota</taxon>
        <taxon>Caudoviricetes</taxon>
        <taxon>Peduoviridae</taxon>
        <taxon>Maltschvirus</taxon>
        <taxon>Maltschvirus maltsch</taxon>
    </lineage>
</organism>
<protein>
    <recommendedName>
        <fullName evidence="2">DUF7936 domain-containing protein</fullName>
    </recommendedName>
</protein>
<dbReference type="EMBL" id="LR796734">
    <property type="protein sequence ID" value="CAB4162834.1"/>
    <property type="molecule type" value="Genomic_DNA"/>
</dbReference>
<evidence type="ECO:0000313" key="3">
    <source>
        <dbReference type="EMBL" id="CAB4162834.1"/>
    </source>
</evidence>
<dbReference type="Pfam" id="PF25590">
    <property type="entry name" value="DUF7936"/>
    <property type="match status" value="1"/>
</dbReference>
<sequence>MSIIYTWGVDQMICYPTYESQTDVVNNVAWRVDATDGTYNATSYSTVDVIYVAGSSYTPYNSLTQDQVVGWVRAVIGPEQIAKIEADLATQIANLANPPVTNQANPPVVIPPLPWSVTSEQDVDGELSEQDVDGESFQ</sequence>
<dbReference type="InterPro" id="IPR057696">
    <property type="entry name" value="DUF7936"/>
</dbReference>
<feature type="compositionally biased region" description="Acidic residues" evidence="1">
    <location>
        <begin position="121"/>
        <end position="138"/>
    </location>
</feature>
<feature type="region of interest" description="Disordered" evidence="1">
    <location>
        <begin position="114"/>
        <end position="138"/>
    </location>
</feature>
<evidence type="ECO:0000256" key="1">
    <source>
        <dbReference type="SAM" id="MobiDB-lite"/>
    </source>
</evidence>
<proteinExistence type="predicted"/>
<name>A0A6J5P5N7_9CAUD</name>
<accession>A0A6J5P5N7</accession>
<feature type="domain" description="DUF7936" evidence="2">
    <location>
        <begin position="2"/>
        <end position="104"/>
    </location>
</feature>